<dbReference type="SMART" id="SM00703">
    <property type="entry name" value="NRF"/>
    <property type="match status" value="1"/>
</dbReference>
<dbReference type="PANTHER" id="PTHR11161">
    <property type="entry name" value="O-ACYLTRANSFERASE"/>
    <property type="match status" value="1"/>
</dbReference>
<keyword evidence="3" id="KW-0732">Signal</keyword>
<keyword evidence="6" id="KW-1185">Reference proteome</keyword>
<feature type="transmembrane region" description="Helical" evidence="2">
    <location>
        <begin position="500"/>
        <end position="518"/>
    </location>
</feature>
<dbReference type="InterPro" id="IPR006621">
    <property type="entry name" value="Nose-resist-to-fluoxetine_N"/>
</dbReference>
<feature type="domain" description="Nose resistant-to-fluoxetine protein N-terminal" evidence="4">
    <location>
        <begin position="45"/>
        <end position="188"/>
    </location>
</feature>
<feature type="non-terminal residue" evidence="5">
    <location>
        <position position="1"/>
    </location>
</feature>
<feature type="transmembrane region" description="Helical" evidence="2">
    <location>
        <begin position="210"/>
        <end position="231"/>
    </location>
</feature>
<dbReference type="Pfam" id="PF01757">
    <property type="entry name" value="Acyl_transf_3"/>
    <property type="match status" value="1"/>
</dbReference>
<dbReference type="AlphaFoldDB" id="A0AAV8WHG0"/>
<keyword evidence="2" id="KW-0472">Membrane</keyword>
<evidence type="ECO:0000256" key="2">
    <source>
        <dbReference type="SAM" id="Phobius"/>
    </source>
</evidence>
<feature type="transmembrane region" description="Helical" evidence="2">
    <location>
        <begin position="274"/>
        <end position="297"/>
    </location>
</feature>
<feature type="transmembrane region" description="Helical" evidence="2">
    <location>
        <begin position="603"/>
        <end position="621"/>
    </location>
</feature>
<feature type="transmembrane region" description="Helical" evidence="2">
    <location>
        <begin position="633"/>
        <end position="662"/>
    </location>
</feature>
<evidence type="ECO:0000256" key="1">
    <source>
        <dbReference type="SAM" id="MobiDB-lite"/>
    </source>
</evidence>
<keyword evidence="2" id="KW-0812">Transmembrane</keyword>
<dbReference type="InterPro" id="IPR052728">
    <property type="entry name" value="O2_lipid_transport_reg"/>
</dbReference>
<feature type="transmembrane region" description="Helical" evidence="2">
    <location>
        <begin position="574"/>
        <end position="596"/>
    </location>
</feature>
<accession>A0AAV8WHG0</accession>
<feature type="transmembrane region" description="Helical" evidence="2">
    <location>
        <begin position="317"/>
        <end position="338"/>
    </location>
</feature>
<proteinExistence type="predicted"/>
<evidence type="ECO:0000259" key="4">
    <source>
        <dbReference type="SMART" id="SM00703"/>
    </source>
</evidence>
<evidence type="ECO:0000256" key="3">
    <source>
        <dbReference type="SAM" id="SignalP"/>
    </source>
</evidence>
<evidence type="ECO:0000313" key="5">
    <source>
        <dbReference type="EMBL" id="KAJ8925873.1"/>
    </source>
</evidence>
<dbReference type="Proteomes" id="UP001159042">
    <property type="component" value="Unassembled WGS sequence"/>
</dbReference>
<feature type="transmembrane region" description="Helical" evidence="2">
    <location>
        <begin position="359"/>
        <end position="378"/>
    </location>
</feature>
<protein>
    <recommendedName>
        <fullName evidence="4">Nose resistant-to-fluoxetine protein N-terminal domain-containing protein</fullName>
    </recommendedName>
</protein>
<evidence type="ECO:0000313" key="6">
    <source>
        <dbReference type="Proteomes" id="UP001159042"/>
    </source>
</evidence>
<organism evidence="5 6">
    <name type="scientific">Exocentrus adspersus</name>
    <dbReference type="NCBI Taxonomy" id="1586481"/>
    <lineage>
        <taxon>Eukaryota</taxon>
        <taxon>Metazoa</taxon>
        <taxon>Ecdysozoa</taxon>
        <taxon>Arthropoda</taxon>
        <taxon>Hexapoda</taxon>
        <taxon>Insecta</taxon>
        <taxon>Pterygota</taxon>
        <taxon>Neoptera</taxon>
        <taxon>Endopterygota</taxon>
        <taxon>Coleoptera</taxon>
        <taxon>Polyphaga</taxon>
        <taxon>Cucujiformia</taxon>
        <taxon>Chrysomeloidea</taxon>
        <taxon>Cerambycidae</taxon>
        <taxon>Lamiinae</taxon>
        <taxon>Acanthocinini</taxon>
        <taxon>Exocentrus</taxon>
    </lineage>
</organism>
<dbReference type="Pfam" id="PF20146">
    <property type="entry name" value="NRF"/>
    <property type="match status" value="1"/>
</dbReference>
<keyword evidence="2" id="KW-1133">Transmembrane helix</keyword>
<reference evidence="5 6" key="1">
    <citation type="journal article" date="2023" name="Insect Mol. Biol.">
        <title>Genome sequencing provides insights into the evolution of gene families encoding plant cell wall-degrading enzymes in longhorned beetles.</title>
        <authorList>
            <person name="Shin N.R."/>
            <person name="Okamura Y."/>
            <person name="Kirsch R."/>
            <person name="Pauchet Y."/>
        </authorList>
    </citation>
    <scope>NUCLEOTIDE SEQUENCE [LARGE SCALE GENOMIC DNA]</scope>
    <source>
        <strain evidence="5">EAD_L_NR</strain>
    </source>
</reference>
<feature type="region of interest" description="Disordered" evidence="1">
    <location>
        <begin position="678"/>
        <end position="700"/>
    </location>
</feature>
<comment type="caution">
    <text evidence="5">The sequence shown here is derived from an EMBL/GenBank/DDBJ whole genome shotgun (WGS) entry which is preliminary data.</text>
</comment>
<feature type="signal peptide" evidence="3">
    <location>
        <begin position="1"/>
        <end position="25"/>
    </location>
</feature>
<feature type="transmembrane region" description="Helical" evidence="2">
    <location>
        <begin position="423"/>
        <end position="442"/>
    </location>
</feature>
<dbReference type="InterPro" id="IPR002656">
    <property type="entry name" value="Acyl_transf_3_dom"/>
</dbReference>
<name>A0AAV8WHG0_9CUCU</name>
<dbReference type="EMBL" id="JANEYG010000001">
    <property type="protein sequence ID" value="KAJ8925873.1"/>
    <property type="molecule type" value="Genomic_DNA"/>
</dbReference>
<dbReference type="PANTHER" id="PTHR11161:SF71">
    <property type="entry name" value="NOSE RESISTANT-TO-FLUOXETINE PROTEIN N-TERMINAL DOMAIN-CONTAINING PROTEIN"/>
    <property type="match status" value="1"/>
</dbReference>
<dbReference type="GO" id="GO:0016747">
    <property type="term" value="F:acyltransferase activity, transferring groups other than amino-acyl groups"/>
    <property type="evidence" value="ECO:0007669"/>
    <property type="project" value="InterPro"/>
</dbReference>
<feature type="chain" id="PRO_5043529938" description="Nose resistant-to-fluoxetine protein N-terminal domain-containing protein" evidence="3">
    <location>
        <begin position="26"/>
        <end position="700"/>
    </location>
</feature>
<feature type="transmembrane region" description="Helical" evidence="2">
    <location>
        <begin position="530"/>
        <end position="554"/>
    </location>
</feature>
<gene>
    <name evidence="5" type="ORF">NQ315_009725</name>
</gene>
<sequence length="700" mass="79998">SRYKYSNKMYKLLLYLLCVVNLSKQEDDVYNIFPSLPVVIEKSENKLCQQHNEEYLDSLKNLTLWAHEMRDASMKSATGVLRGSIYNLGDFTQCLSARAPFPTQYCLITITANIQQPKSARNPFSLNFQPDELLLNRLYKYPDVSQQSRNVVKMGRCIPASCTPLEIEKFTNDHLNKTENILKKHNVTYTAQVPQILCTSSNDVRSIDGASVTFCVLTATLLLLVAISTFWEHVMEFDKIHKSSFTCRLFLAFSAKQNFPDLNKCESSNKSLSILYGVKTFGMFMIILVHRFGTFVGGTVSNFDYVEESYRNALVSYLFRGDLFVDTFFVISGLLATYNLLNAFEKRIVNPGFIIFMRYLRLTPAYAFVIFYACTLFYQSGDGPLWNAVIGKEVQDCRESWWISLLYLSNYINTQHMCLPHTWYLPCDFHYFVVAVGLVLLIRKAKKCGLGIVLALIIVSILIHFVLIFVYKSSAFLRFYPSFLQNPKADRDYQLIYIKTHARATPYFIGVFAGYVYYKFKGCDRVLSKCYSTTVAIVSTILLLVCIYSAVIFYDPFHEYNALESATYGALHRVVWALGSFGLMYAISFGTLSFLYKCLSWSAWVPLSKLVYGAYLVHFLFQMRESAKARHSVVFNFFDIVLTALGDIVLAFILSLGLYLTVEAPVRRVLKEILVPDKGKGQHSNTEQNTPAKAINRVHH</sequence>
<feature type="compositionally biased region" description="Polar residues" evidence="1">
    <location>
        <begin position="682"/>
        <end position="691"/>
    </location>
</feature>
<feature type="transmembrane region" description="Helical" evidence="2">
    <location>
        <begin position="449"/>
        <end position="471"/>
    </location>
</feature>